<name>A0AA86JRQ0_9CLOT</name>
<evidence type="ECO:0000313" key="2">
    <source>
        <dbReference type="Proteomes" id="UP000789738"/>
    </source>
</evidence>
<accession>A0AA86JRQ0</accession>
<sequence>MYHDDVDKIANTSANKVKIVEESFTKYFGRAVMAGIFYHACNYTVIYNWRNTFSQLSRSS</sequence>
<proteinExistence type="predicted"/>
<gene>
    <name evidence="1" type="ORF">CNEO_44167</name>
</gene>
<dbReference type="EMBL" id="CAKJVE010000004">
    <property type="protein sequence ID" value="CAG9709398.1"/>
    <property type="molecule type" value="Genomic_DNA"/>
</dbReference>
<protein>
    <submittedName>
        <fullName evidence="1">Uncharacterized protein</fullName>
    </submittedName>
</protein>
<comment type="caution">
    <text evidence="1">The sequence shown here is derived from an EMBL/GenBank/DDBJ whole genome shotgun (WGS) entry which is preliminary data.</text>
</comment>
<organism evidence="1 2">
    <name type="scientific">Clostridium neonatale</name>
    <dbReference type="NCBI Taxonomy" id="137838"/>
    <lineage>
        <taxon>Bacteria</taxon>
        <taxon>Bacillati</taxon>
        <taxon>Bacillota</taxon>
        <taxon>Clostridia</taxon>
        <taxon>Eubacteriales</taxon>
        <taxon>Clostridiaceae</taxon>
        <taxon>Clostridium</taxon>
    </lineage>
</organism>
<dbReference type="AlphaFoldDB" id="A0AA86JRQ0"/>
<evidence type="ECO:0000313" key="1">
    <source>
        <dbReference type="EMBL" id="CAG9709398.1"/>
    </source>
</evidence>
<reference evidence="1" key="1">
    <citation type="submission" date="2021-10" db="EMBL/GenBank/DDBJ databases">
        <authorList>
            <person name="Mesa V."/>
        </authorList>
    </citation>
    <scope>NUCLEOTIDE SEQUENCE</scope>
    <source>
        <strain evidence="1">CC3_PB</strain>
    </source>
</reference>
<dbReference type="Proteomes" id="UP000789738">
    <property type="component" value="Unassembled WGS sequence"/>
</dbReference>